<dbReference type="RefSeq" id="WP_377917371.1">
    <property type="nucleotide sequence ID" value="NZ_JBHRZT010000068.1"/>
</dbReference>
<accession>A0ABV8B6P3</accession>
<sequence length="167" mass="19088">MIQPFRELFMNRLHTQMSKSQSPEVVQFGQEIKTKPFHEQIRMLFSQIPRFYGHVHMELLTALSGTLGYAAKTFVLQSLQQLGCVPTGQASMLCGPRFYQLNADGELELFADLSVTCRKGNVLFISVKCTKYDLICDSALRLICERIQQQLIKQLNNHHQVENPEAV</sequence>
<reference evidence="2" key="1">
    <citation type="journal article" date="2019" name="Int. J. Syst. Evol. Microbiol.">
        <title>The Global Catalogue of Microorganisms (GCM) 10K type strain sequencing project: providing services to taxonomists for standard genome sequencing and annotation.</title>
        <authorList>
            <consortium name="The Broad Institute Genomics Platform"/>
            <consortium name="The Broad Institute Genome Sequencing Center for Infectious Disease"/>
            <person name="Wu L."/>
            <person name="Ma J."/>
        </authorList>
    </citation>
    <scope>NUCLEOTIDE SEQUENCE [LARGE SCALE GENOMIC DNA]</scope>
    <source>
        <strain evidence="2">CCUG 61889</strain>
    </source>
</reference>
<comment type="caution">
    <text evidence="1">The sequence shown here is derived from an EMBL/GenBank/DDBJ whole genome shotgun (WGS) entry which is preliminary data.</text>
</comment>
<evidence type="ECO:0000313" key="1">
    <source>
        <dbReference type="EMBL" id="MFC3885202.1"/>
    </source>
</evidence>
<evidence type="ECO:0008006" key="3">
    <source>
        <dbReference type="Google" id="ProtNLM"/>
    </source>
</evidence>
<protein>
    <recommendedName>
        <fullName evidence="3">Condensation domain-containing protein</fullName>
    </recommendedName>
</protein>
<proteinExistence type="predicted"/>
<dbReference type="EMBL" id="JBHRZT010000068">
    <property type="protein sequence ID" value="MFC3885202.1"/>
    <property type="molecule type" value="Genomic_DNA"/>
</dbReference>
<name>A0ABV8B6P3_9BACI</name>
<dbReference type="Proteomes" id="UP001595752">
    <property type="component" value="Unassembled WGS sequence"/>
</dbReference>
<keyword evidence="2" id="KW-1185">Reference proteome</keyword>
<gene>
    <name evidence="1" type="ORF">ACFOU2_17685</name>
</gene>
<evidence type="ECO:0000313" key="2">
    <source>
        <dbReference type="Proteomes" id="UP001595752"/>
    </source>
</evidence>
<organism evidence="1 2">
    <name type="scientific">Bacillus songklensis</name>
    <dbReference type="NCBI Taxonomy" id="1069116"/>
    <lineage>
        <taxon>Bacteria</taxon>
        <taxon>Bacillati</taxon>
        <taxon>Bacillota</taxon>
        <taxon>Bacilli</taxon>
        <taxon>Bacillales</taxon>
        <taxon>Bacillaceae</taxon>
        <taxon>Bacillus</taxon>
    </lineage>
</organism>